<comment type="caution">
    <text evidence="1">The sequence shown here is derived from an EMBL/GenBank/DDBJ whole genome shotgun (WGS) entry which is preliminary data.</text>
</comment>
<sequence length="93" mass="10370">MVQLVVVRAPSSKHVKNPAVDQIAVVEWGRMFYFMDATWFNQILGYRSNWPITAHLQRGTYPTSVAPSSSFGFHTEVSGTDLPLACVTISQIL</sequence>
<proteinExistence type="predicted"/>
<accession>A0ABR2T1F8</accession>
<keyword evidence="2" id="KW-1185">Reference proteome</keyword>
<organism evidence="1 2">
    <name type="scientific">Hibiscus sabdariffa</name>
    <name type="common">roselle</name>
    <dbReference type="NCBI Taxonomy" id="183260"/>
    <lineage>
        <taxon>Eukaryota</taxon>
        <taxon>Viridiplantae</taxon>
        <taxon>Streptophyta</taxon>
        <taxon>Embryophyta</taxon>
        <taxon>Tracheophyta</taxon>
        <taxon>Spermatophyta</taxon>
        <taxon>Magnoliopsida</taxon>
        <taxon>eudicotyledons</taxon>
        <taxon>Gunneridae</taxon>
        <taxon>Pentapetalae</taxon>
        <taxon>rosids</taxon>
        <taxon>malvids</taxon>
        <taxon>Malvales</taxon>
        <taxon>Malvaceae</taxon>
        <taxon>Malvoideae</taxon>
        <taxon>Hibiscus</taxon>
    </lineage>
</organism>
<name>A0ABR2T1F8_9ROSI</name>
<gene>
    <name evidence="1" type="ORF">V6N11_032493</name>
</gene>
<reference evidence="1 2" key="1">
    <citation type="journal article" date="2024" name="G3 (Bethesda)">
        <title>Genome assembly of Hibiscus sabdariffa L. provides insights into metabolisms of medicinal natural products.</title>
        <authorList>
            <person name="Kim T."/>
        </authorList>
    </citation>
    <scope>NUCLEOTIDE SEQUENCE [LARGE SCALE GENOMIC DNA]</scope>
    <source>
        <strain evidence="1">TK-2024</strain>
        <tissue evidence="1">Old leaves</tissue>
    </source>
</reference>
<protein>
    <submittedName>
        <fullName evidence="1">Uncharacterized protein</fullName>
    </submittedName>
</protein>
<dbReference type="EMBL" id="JBBPBN010000010">
    <property type="protein sequence ID" value="KAK9031101.1"/>
    <property type="molecule type" value="Genomic_DNA"/>
</dbReference>
<evidence type="ECO:0000313" key="2">
    <source>
        <dbReference type="Proteomes" id="UP001396334"/>
    </source>
</evidence>
<dbReference type="Proteomes" id="UP001396334">
    <property type="component" value="Unassembled WGS sequence"/>
</dbReference>
<evidence type="ECO:0000313" key="1">
    <source>
        <dbReference type="EMBL" id="KAK9031101.1"/>
    </source>
</evidence>